<evidence type="ECO:0000259" key="5">
    <source>
        <dbReference type="PROSITE" id="PS50076"/>
    </source>
</evidence>
<comment type="subunit">
    <text evidence="4">Interacts with HscA and stimulates its ATPase activity.</text>
</comment>
<dbReference type="SUPFAM" id="SSF47144">
    <property type="entry name" value="HSC20 (HSCB), C-terminal oligomerisation domain"/>
    <property type="match status" value="1"/>
</dbReference>
<dbReference type="PROSITE" id="PS50076">
    <property type="entry name" value="DNAJ_2"/>
    <property type="match status" value="1"/>
</dbReference>
<accession>A0A2Z6GCW4</accession>
<dbReference type="HAMAP" id="MF_00682">
    <property type="entry name" value="HscB"/>
    <property type="match status" value="1"/>
</dbReference>
<organism evidence="6 7">
    <name type="scientific">Ferriphaselus amnicola</name>
    <dbReference type="NCBI Taxonomy" id="1188319"/>
    <lineage>
        <taxon>Bacteria</taxon>
        <taxon>Pseudomonadati</taxon>
        <taxon>Pseudomonadota</taxon>
        <taxon>Betaproteobacteria</taxon>
        <taxon>Nitrosomonadales</taxon>
        <taxon>Gallionellaceae</taxon>
        <taxon>Ferriphaselus</taxon>
    </lineage>
</organism>
<dbReference type="Gene3D" id="1.10.287.110">
    <property type="entry name" value="DnaJ domain"/>
    <property type="match status" value="1"/>
</dbReference>
<dbReference type="GO" id="GO:0051259">
    <property type="term" value="P:protein complex oligomerization"/>
    <property type="evidence" value="ECO:0007669"/>
    <property type="project" value="InterPro"/>
</dbReference>
<evidence type="ECO:0000313" key="6">
    <source>
        <dbReference type="EMBL" id="BBE51300.1"/>
    </source>
</evidence>
<dbReference type="InterPro" id="IPR004640">
    <property type="entry name" value="HscB"/>
</dbReference>
<dbReference type="CDD" id="cd06257">
    <property type="entry name" value="DnaJ"/>
    <property type="match status" value="1"/>
</dbReference>
<sequence>MTSFDLQQDFFQLLSLPARFQIDSALLDQNYRALQAQVHPDKFAHLSDAEKRLSMQWATQVNEAYQTLRSPLSRGRYLLKLRGVDTQEETNTAMPLDFLMEQMEWREAVEEAARQSDVDALDALERRLQSDTRSLQQQLALQLDDENHYNLAAAAGTVRKLRFLEKLAEEIASAFDEIDN</sequence>
<proteinExistence type="inferred from homology"/>
<reference evidence="6 7" key="1">
    <citation type="submission" date="2018-06" db="EMBL/GenBank/DDBJ databases">
        <title>OYT1 Genome Sequencing.</title>
        <authorList>
            <person name="Kato S."/>
            <person name="Itoh T."/>
            <person name="Ohkuma M."/>
        </authorList>
    </citation>
    <scope>NUCLEOTIDE SEQUENCE [LARGE SCALE GENOMIC DNA]</scope>
    <source>
        <strain evidence="6 7">OYT1</strain>
    </source>
</reference>
<protein>
    <recommendedName>
        <fullName evidence="4">Co-chaperone protein HscB homolog</fullName>
    </recommendedName>
</protein>
<dbReference type="RefSeq" id="WP_062625981.1">
    <property type="nucleotide sequence ID" value="NZ_AP018738.1"/>
</dbReference>
<dbReference type="SUPFAM" id="SSF46565">
    <property type="entry name" value="Chaperone J-domain"/>
    <property type="match status" value="1"/>
</dbReference>
<dbReference type="InterPro" id="IPR001623">
    <property type="entry name" value="DnaJ_domain"/>
</dbReference>
<comment type="similarity">
    <text evidence="1 4">Belongs to the HscB family.</text>
</comment>
<keyword evidence="7" id="KW-1185">Reference proteome</keyword>
<dbReference type="EMBL" id="AP018738">
    <property type="protein sequence ID" value="BBE51300.1"/>
    <property type="molecule type" value="Genomic_DNA"/>
</dbReference>
<dbReference type="Proteomes" id="UP000033070">
    <property type="component" value="Chromosome"/>
</dbReference>
<gene>
    <name evidence="4" type="primary">hscB</name>
    <name evidence="6" type="ORF">OYT1_ch1767</name>
</gene>
<feature type="domain" description="J" evidence="5">
    <location>
        <begin position="9"/>
        <end position="83"/>
    </location>
</feature>
<dbReference type="NCBIfam" id="NF002935">
    <property type="entry name" value="PRK03578.1"/>
    <property type="match status" value="1"/>
</dbReference>
<name>A0A2Z6GCW4_9PROT</name>
<dbReference type="STRING" id="1188319.OYT1_00759"/>
<dbReference type="Gene3D" id="1.20.1280.20">
    <property type="entry name" value="HscB, C-terminal domain"/>
    <property type="match status" value="1"/>
</dbReference>
<evidence type="ECO:0000256" key="1">
    <source>
        <dbReference type="ARBA" id="ARBA00010476"/>
    </source>
</evidence>
<dbReference type="NCBIfam" id="TIGR00714">
    <property type="entry name" value="hscB"/>
    <property type="match status" value="1"/>
</dbReference>
<dbReference type="KEGG" id="fam:OYT1_ch1767"/>
<dbReference type="PANTHER" id="PTHR14021:SF15">
    <property type="entry name" value="IRON-SULFUR CLUSTER CO-CHAPERONE PROTEIN HSCB"/>
    <property type="match status" value="1"/>
</dbReference>
<dbReference type="InterPro" id="IPR036386">
    <property type="entry name" value="HscB_C_sf"/>
</dbReference>
<dbReference type="InterPro" id="IPR009073">
    <property type="entry name" value="HscB_oligo_C"/>
</dbReference>
<dbReference type="GO" id="GO:0006457">
    <property type="term" value="P:protein folding"/>
    <property type="evidence" value="ECO:0007669"/>
    <property type="project" value="UniProtKB-UniRule"/>
</dbReference>
<comment type="function">
    <text evidence="3 4">Co-chaperone involved in the maturation of iron-sulfur cluster-containing proteins. Seems to help targeting proteins to be folded toward HscA.</text>
</comment>
<evidence type="ECO:0000256" key="4">
    <source>
        <dbReference type="HAMAP-Rule" id="MF_00682"/>
    </source>
</evidence>
<keyword evidence="2 4" id="KW-0143">Chaperone</keyword>
<dbReference type="GO" id="GO:0044571">
    <property type="term" value="P:[2Fe-2S] cluster assembly"/>
    <property type="evidence" value="ECO:0007669"/>
    <property type="project" value="InterPro"/>
</dbReference>
<evidence type="ECO:0000313" key="7">
    <source>
        <dbReference type="Proteomes" id="UP000033070"/>
    </source>
</evidence>
<dbReference type="InterPro" id="IPR036869">
    <property type="entry name" value="J_dom_sf"/>
</dbReference>
<dbReference type="AlphaFoldDB" id="A0A2Z6GCW4"/>
<dbReference type="SMART" id="SM00271">
    <property type="entry name" value="DnaJ"/>
    <property type="match status" value="1"/>
</dbReference>
<dbReference type="PANTHER" id="PTHR14021">
    <property type="entry name" value="IRON-SULFUR CLUSTER CO-CHAPERONE PROTEIN HSCB"/>
    <property type="match status" value="1"/>
</dbReference>
<evidence type="ECO:0000256" key="3">
    <source>
        <dbReference type="ARBA" id="ARBA00025596"/>
    </source>
</evidence>
<evidence type="ECO:0000256" key="2">
    <source>
        <dbReference type="ARBA" id="ARBA00023186"/>
    </source>
</evidence>
<dbReference type="GO" id="GO:0001671">
    <property type="term" value="F:ATPase activator activity"/>
    <property type="evidence" value="ECO:0007669"/>
    <property type="project" value="InterPro"/>
</dbReference>
<dbReference type="GO" id="GO:0051087">
    <property type="term" value="F:protein-folding chaperone binding"/>
    <property type="evidence" value="ECO:0007669"/>
    <property type="project" value="InterPro"/>
</dbReference>
<dbReference type="OrthoDB" id="287587at2"/>
<dbReference type="Pfam" id="PF07743">
    <property type="entry name" value="HSCB_C"/>
    <property type="match status" value="1"/>
</dbReference>
<dbReference type="GO" id="GO:1990230">
    <property type="term" value="C:iron-sulfur cluster transfer complex"/>
    <property type="evidence" value="ECO:0007669"/>
    <property type="project" value="TreeGrafter"/>
</dbReference>